<keyword evidence="5 6" id="KW-0472">Membrane</keyword>
<dbReference type="InterPro" id="IPR051449">
    <property type="entry name" value="ABC-2_transporter_component"/>
</dbReference>
<feature type="transmembrane region" description="Helical" evidence="6">
    <location>
        <begin position="55"/>
        <end position="73"/>
    </location>
</feature>
<dbReference type="GO" id="GO:0140359">
    <property type="term" value="F:ABC-type transporter activity"/>
    <property type="evidence" value="ECO:0007669"/>
    <property type="project" value="InterPro"/>
</dbReference>
<reference evidence="8" key="1">
    <citation type="submission" date="2017-04" db="EMBL/GenBank/DDBJ databases">
        <authorList>
            <person name="Varghese N."/>
            <person name="Submissions S."/>
        </authorList>
    </citation>
    <scope>NUCLEOTIDE SEQUENCE [LARGE SCALE GENOMIC DNA]</scope>
    <source>
        <strain evidence="8">DSM 4125</strain>
    </source>
</reference>
<dbReference type="STRING" id="1028.SAMN05661096_01634"/>
<dbReference type="OrthoDB" id="9794512at2"/>
<evidence type="ECO:0000313" key="7">
    <source>
        <dbReference type="EMBL" id="SMG27646.1"/>
    </source>
</evidence>
<dbReference type="RefSeq" id="WP_085516570.1">
    <property type="nucleotide sequence ID" value="NZ_FXAW01000003.1"/>
</dbReference>
<dbReference type="PANTHER" id="PTHR30294:SF29">
    <property type="entry name" value="MULTIDRUG ABC TRANSPORTER PERMEASE YBHS-RELATED"/>
    <property type="match status" value="1"/>
</dbReference>
<feature type="transmembrane region" description="Helical" evidence="6">
    <location>
        <begin position="94"/>
        <end position="118"/>
    </location>
</feature>
<dbReference type="Proteomes" id="UP000193804">
    <property type="component" value="Unassembled WGS sequence"/>
</dbReference>
<keyword evidence="8" id="KW-1185">Reference proteome</keyword>
<evidence type="ECO:0000256" key="6">
    <source>
        <dbReference type="SAM" id="Phobius"/>
    </source>
</evidence>
<keyword evidence="4 6" id="KW-1133">Transmembrane helix</keyword>
<accession>A0A1X7JI90</accession>
<dbReference type="AlphaFoldDB" id="A0A1X7JI90"/>
<evidence type="ECO:0000256" key="1">
    <source>
        <dbReference type="ARBA" id="ARBA00004651"/>
    </source>
</evidence>
<keyword evidence="3 6" id="KW-0812">Transmembrane</keyword>
<feature type="transmembrane region" description="Helical" evidence="6">
    <location>
        <begin position="138"/>
        <end position="157"/>
    </location>
</feature>
<dbReference type="InterPro" id="IPR019860">
    <property type="entry name" value="Motility-assoc_ABC_perm_GldF"/>
</dbReference>
<proteinExistence type="predicted"/>
<dbReference type="PANTHER" id="PTHR30294">
    <property type="entry name" value="MEMBRANE COMPONENT OF ABC TRANSPORTER YHHJ-RELATED"/>
    <property type="match status" value="1"/>
</dbReference>
<evidence type="ECO:0000256" key="3">
    <source>
        <dbReference type="ARBA" id="ARBA00022692"/>
    </source>
</evidence>
<dbReference type="Pfam" id="PF12679">
    <property type="entry name" value="ABC2_membrane_2"/>
    <property type="match status" value="1"/>
</dbReference>
<organism evidence="7 8">
    <name type="scientific">Marivirga sericea</name>
    <dbReference type="NCBI Taxonomy" id="1028"/>
    <lineage>
        <taxon>Bacteria</taxon>
        <taxon>Pseudomonadati</taxon>
        <taxon>Bacteroidota</taxon>
        <taxon>Cytophagia</taxon>
        <taxon>Cytophagales</taxon>
        <taxon>Marivirgaceae</taxon>
        <taxon>Marivirga</taxon>
    </lineage>
</organism>
<dbReference type="NCBIfam" id="TIGR03518">
    <property type="entry name" value="ABC_perm_GldF"/>
    <property type="match status" value="1"/>
</dbReference>
<protein>
    <submittedName>
        <fullName evidence="7">ABC-2 type transport system permease protein</fullName>
    </submittedName>
</protein>
<keyword evidence="2" id="KW-1003">Cell membrane</keyword>
<sequence length="244" mass="26875">MWSVFNKEINSFLNSLIAYLVMGVFLVSMGLLVWVFPDTAIFEYGYADMGIFFNLAPYVLMFLIPAITMKALAEETKSGTFELLMTKPITEFKLVMGKYLAGLVLVVISLIPTLVYYFSLSYLGNPVGNIDSAGIVGAYIGLLFLASAYTGIGIFASSLSENQIVAFIIAVFISFIAFIGFSSISDLAFFANSGMQIEKVGMLAHYDSLGKGVIDLRDVIYFVSVTALFLSATFWVLKLRKWNS</sequence>
<evidence type="ECO:0000256" key="5">
    <source>
        <dbReference type="ARBA" id="ARBA00023136"/>
    </source>
</evidence>
<dbReference type="GO" id="GO:0005886">
    <property type="term" value="C:plasma membrane"/>
    <property type="evidence" value="ECO:0007669"/>
    <property type="project" value="UniProtKB-SubCell"/>
</dbReference>
<comment type="subcellular location">
    <subcellularLocation>
        <location evidence="1">Cell membrane</location>
        <topology evidence="1">Multi-pass membrane protein</topology>
    </subcellularLocation>
</comment>
<evidence type="ECO:0000256" key="2">
    <source>
        <dbReference type="ARBA" id="ARBA00022475"/>
    </source>
</evidence>
<feature type="transmembrane region" description="Helical" evidence="6">
    <location>
        <begin position="219"/>
        <end position="237"/>
    </location>
</feature>
<dbReference type="EMBL" id="FXAW01000003">
    <property type="protein sequence ID" value="SMG27646.1"/>
    <property type="molecule type" value="Genomic_DNA"/>
</dbReference>
<evidence type="ECO:0000313" key="8">
    <source>
        <dbReference type="Proteomes" id="UP000193804"/>
    </source>
</evidence>
<feature type="transmembrane region" description="Helical" evidence="6">
    <location>
        <begin position="164"/>
        <end position="184"/>
    </location>
</feature>
<evidence type="ECO:0000256" key="4">
    <source>
        <dbReference type="ARBA" id="ARBA00022989"/>
    </source>
</evidence>
<name>A0A1X7JI90_9BACT</name>
<feature type="transmembrane region" description="Helical" evidence="6">
    <location>
        <begin position="12"/>
        <end position="35"/>
    </location>
</feature>
<gene>
    <name evidence="7" type="ORF">SAMN05661096_01634</name>
</gene>